<evidence type="ECO:0000313" key="2">
    <source>
        <dbReference type="EMBL" id="VUC34511.1"/>
    </source>
</evidence>
<dbReference type="PANTHER" id="PTHR45763:SF46">
    <property type="entry name" value="AB HYDROLASE-1 DOMAIN-CONTAINING PROTEIN"/>
    <property type="match status" value="1"/>
</dbReference>
<evidence type="ECO:0000313" key="3">
    <source>
        <dbReference type="Proteomes" id="UP000766486"/>
    </source>
</evidence>
<accession>A0ABY6UT25</accession>
<proteinExistence type="predicted"/>
<sequence>MSIRPVLRSVLSKAPWRRLLSTFGKGVRENQTFGLPDGRILGFAEYGSREGKPLLFFHGYPSSRLEASGVDELARRRGLRVISLDRPGYGLSTTQPKRTIMDWPADIRAFAEGMKLDRFAIIGGSGGGPYALACAHALPREMLTGVGLFASAPPWLAGAHHMSRLQRAMCFMANNTPGVLSAVIRVLVATVKQIAESKLGQRKFDELIEKLDREAGLHKPQAWESEEAEAKDKKDQRNFTMNLLVGEPMRQGVGAAVHEAKLLSAHDWGFKFEDVGYNQVWIWHGVNDANAPIVMIEYLAKRLPHCTLRAFSDDTRFTMFKRLEVALDDLFPEENRKL</sequence>
<evidence type="ECO:0000259" key="1">
    <source>
        <dbReference type="Pfam" id="PF00561"/>
    </source>
</evidence>
<name>A0ABY6UT25_BIOOC</name>
<dbReference type="InterPro" id="IPR000073">
    <property type="entry name" value="AB_hydrolase_1"/>
</dbReference>
<dbReference type="Gene3D" id="3.40.50.1820">
    <property type="entry name" value="alpha/beta hydrolase"/>
    <property type="match status" value="1"/>
</dbReference>
<feature type="domain" description="AB hydrolase-1" evidence="1">
    <location>
        <begin position="52"/>
        <end position="150"/>
    </location>
</feature>
<gene>
    <name evidence="2" type="ORF">CLO192961_LOCUS383867</name>
</gene>
<dbReference type="SUPFAM" id="SSF53474">
    <property type="entry name" value="alpha/beta-Hydrolases"/>
    <property type="match status" value="1"/>
</dbReference>
<protein>
    <recommendedName>
        <fullName evidence="1">AB hydrolase-1 domain-containing protein</fullName>
    </recommendedName>
</protein>
<dbReference type="EMBL" id="CABFNS010000887">
    <property type="protein sequence ID" value="VUC34511.1"/>
    <property type="molecule type" value="Genomic_DNA"/>
</dbReference>
<organism evidence="2 3">
    <name type="scientific">Bionectria ochroleuca</name>
    <name type="common">Gliocladium roseum</name>
    <dbReference type="NCBI Taxonomy" id="29856"/>
    <lineage>
        <taxon>Eukaryota</taxon>
        <taxon>Fungi</taxon>
        <taxon>Dikarya</taxon>
        <taxon>Ascomycota</taxon>
        <taxon>Pezizomycotina</taxon>
        <taxon>Sordariomycetes</taxon>
        <taxon>Hypocreomycetidae</taxon>
        <taxon>Hypocreales</taxon>
        <taxon>Bionectriaceae</taxon>
        <taxon>Clonostachys</taxon>
    </lineage>
</organism>
<dbReference type="Proteomes" id="UP000766486">
    <property type="component" value="Unassembled WGS sequence"/>
</dbReference>
<reference evidence="2 3" key="1">
    <citation type="submission" date="2019-06" db="EMBL/GenBank/DDBJ databases">
        <authorList>
            <person name="Broberg M."/>
        </authorList>
    </citation>
    <scope>NUCLEOTIDE SEQUENCE [LARGE SCALE GENOMIC DNA]</scope>
</reference>
<comment type="caution">
    <text evidence="2">The sequence shown here is derived from an EMBL/GenBank/DDBJ whole genome shotgun (WGS) entry which is preliminary data.</text>
</comment>
<dbReference type="PANTHER" id="PTHR45763">
    <property type="entry name" value="HYDROLASE, ALPHA/BETA FOLD FAMILY PROTEIN, EXPRESSED-RELATED"/>
    <property type="match status" value="1"/>
</dbReference>
<dbReference type="Pfam" id="PF00561">
    <property type="entry name" value="Abhydrolase_1"/>
    <property type="match status" value="1"/>
</dbReference>
<dbReference type="InterPro" id="IPR029058">
    <property type="entry name" value="AB_hydrolase_fold"/>
</dbReference>
<keyword evidence="3" id="KW-1185">Reference proteome</keyword>